<evidence type="ECO:0000259" key="2">
    <source>
        <dbReference type="PROSITE" id="PS50994"/>
    </source>
</evidence>
<feature type="compositionally biased region" description="Basic and acidic residues" evidence="1">
    <location>
        <begin position="1"/>
        <end position="10"/>
    </location>
</feature>
<feature type="region of interest" description="Disordered" evidence="1">
    <location>
        <begin position="1"/>
        <end position="83"/>
    </location>
</feature>
<dbReference type="Pfam" id="PF05380">
    <property type="entry name" value="Peptidase_A17"/>
    <property type="match status" value="1"/>
</dbReference>
<dbReference type="GO" id="GO:0071897">
    <property type="term" value="P:DNA biosynthetic process"/>
    <property type="evidence" value="ECO:0007669"/>
    <property type="project" value="UniProtKB-ARBA"/>
</dbReference>
<dbReference type="Proteomes" id="UP000515160">
    <property type="component" value="Unplaced"/>
</dbReference>
<dbReference type="InterPro" id="IPR012337">
    <property type="entry name" value="RNaseH-like_sf"/>
</dbReference>
<evidence type="ECO:0000313" key="3">
    <source>
        <dbReference type="Proteomes" id="UP000515160"/>
    </source>
</evidence>
<dbReference type="PANTHER" id="PTHR47331">
    <property type="entry name" value="PHD-TYPE DOMAIN-CONTAINING PROTEIN"/>
    <property type="match status" value="1"/>
</dbReference>
<dbReference type="Gene3D" id="3.30.420.10">
    <property type="entry name" value="Ribonuclease H-like superfamily/Ribonuclease H"/>
    <property type="match status" value="1"/>
</dbReference>
<sequence>MSTGKPDKTKARLFVPSTSAARVSSNPPLPRSKRESALRASSTSPVHTKREVPARSSSVSPTSGTKPLILVTKPPSVPSTKAASVPVPRLPIVTRSHSKMAHNVVDSALNKFIAATDRISHFAARLNKPSTDSPSLYTCQVRRDQMRALWDKVEKEYEACSCVMSDEMTTDELPTIQAKYDYCYILYEQWSAQLSEQIADASQALTPRTPVQTQAVPFMSTGCRLPPCDTEVFGGDYTRWPTFRDLFTAIYIRNPRLSEVEKLFHLNSKTSGEAHAIVSKSPLTNEGFQSAWSSLTERFENKRLLVNSQLRILFNLPAIGQESGAAIQELQSTIQECLTALEHSRINTENWDCILVFLSEVSASTSAPTVPRASRKEAPVAKQVNSFESRVTSKTQSCKLCSRENHPIRLCPRFLQMGINDRVNYIKQQKLCLNCFARGHILAECTSAHSCFTCKGRHHTLLHRVSPAPTVTTPIPSPVQSTSTQSANVQSFVAVNTQGVLLSTAVIHVCHLGVRYAARALIDSGSEATFLSENLFKRLRMPYTSVQARVSGLTQAVAAQPRKFCQFLIGSPVRPDLQIEASAYVLPQLAGNLPSCSVPQTLLENLPSIQLADPKFHKSSQIDVLLGADILPSILLGGSHPNICGTLLGQETIFGWILTGPVSGSISKSISSFSARMSVERTPPLEELLSKFWEVENLPASPAKESDLFCEANFNATTVRTSTGRYMVTLPFRDPGHVDLGHSRATALAQFLRNESRLKRNDSLKEQYDSVIREYLDLGHMTQVPPSSSGNYYLPHHAVLKPDSTTTKLRVVFNASSPTSNGKSLNGILHTGPILQSDLTIQILKWRFFQFVFNADITKMYRQILVDPKHTRFQRLLFRTPDEKLCDFELNTVTFGVNCAPYLAIRVLHQLASDVRDRYPLASDIIANYMYVDDVLAEAHTKQAAVSAIDEFRTALESAGFPLCKWTSNSKDVLRRIPKDHLLCEDFLEIDEASVAKTLGIRWRATSDEFFFVTAEMVSKPAFSKREVLSQIAKLFDPAGWLAPVVIWAKIFMQEIWKQEIGWDDSLPADLTEQTSAFLDGPTTLPAQKSNSGFCDASQGAYGAALYARVETTGQVSVSLLAAKTRVAPIKTVSLPRLELCGALLLAELSAAPLPHFPTPDAETYLWTDSTIVLAWLDKQPCKWTTFVANRVAKIHSVNGTWQHVRSEHNPADLASRGVSPQELLASRLCWQEPEWLTYSPAQWPSPVIGLDTELECRAVRSSAPSVCAYVRRFAQRCHYPKVSFPETLSSQEFAEAQERLIVQAQSRLRNLVKTVISACKTCVIHRRKPQSQLMGDLPTARSTFSRPFTNSGVDFAGPFDVKSYVGRGCKITKGYVCVFVCFSTKAIHLEATTDLTAEKFLEAFSRFVARRGCPLHMYSDNGKTFVGASSILSKEFVESTRNLIVTTHSHQGLAWHFNPPGAPHMGGLWEAGVKSFKTHFYKTVSSVKHTFEELSTLLSKIEACLNSRPLSPMSENVSDLAALTPGLFLAGVRYSPWRSQSPERMWSPSATAGNGSRLSISISVCDGRTNI</sequence>
<dbReference type="GeneID" id="127566331"/>
<dbReference type="InterPro" id="IPR021109">
    <property type="entry name" value="Peptidase_aspartic_dom_sf"/>
</dbReference>
<dbReference type="InterPro" id="IPR043502">
    <property type="entry name" value="DNA/RNA_pol_sf"/>
</dbReference>
<keyword evidence="3" id="KW-1185">Reference proteome</keyword>
<accession>A0A9C6T3P4</accession>
<organism evidence="3 4">
    <name type="scientific">Drosophila albomicans</name>
    <name type="common">Fruit fly</name>
    <dbReference type="NCBI Taxonomy" id="7291"/>
    <lineage>
        <taxon>Eukaryota</taxon>
        <taxon>Metazoa</taxon>
        <taxon>Ecdysozoa</taxon>
        <taxon>Arthropoda</taxon>
        <taxon>Hexapoda</taxon>
        <taxon>Insecta</taxon>
        <taxon>Pterygota</taxon>
        <taxon>Neoptera</taxon>
        <taxon>Endopterygota</taxon>
        <taxon>Diptera</taxon>
        <taxon>Brachycera</taxon>
        <taxon>Muscomorpha</taxon>
        <taxon>Ephydroidea</taxon>
        <taxon>Drosophilidae</taxon>
        <taxon>Drosophila</taxon>
    </lineage>
</organism>
<protein>
    <submittedName>
        <fullName evidence="4">Uncharacterized protein LOC127566331</fullName>
    </submittedName>
</protein>
<dbReference type="GO" id="GO:0042575">
    <property type="term" value="C:DNA polymerase complex"/>
    <property type="evidence" value="ECO:0007669"/>
    <property type="project" value="UniProtKB-ARBA"/>
</dbReference>
<dbReference type="PROSITE" id="PS50994">
    <property type="entry name" value="INTEGRASE"/>
    <property type="match status" value="1"/>
</dbReference>
<dbReference type="Gene3D" id="3.30.70.270">
    <property type="match status" value="1"/>
</dbReference>
<evidence type="ECO:0000313" key="4">
    <source>
        <dbReference type="RefSeq" id="XP_051864315.1"/>
    </source>
</evidence>
<dbReference type="RefSeq" id="XP_051864315.1">
    <property type="nucleotide sequence ID" value="XM_052008355.1"/>
</dbReference>
<proteinExistence type="predicted"/>
<dbReference type="Gene3D" id="3.10.10.10">
    <property type="entry name" value="HIV Type 1 Reverse Transcriptase, subunit A, domain 1"/>
    <property type="match status" value="1"/>
</dbReference>
<dbReference type="InterPro" id="IPR001584">
    <property type="entry name" value="Integrase_cat-core"/>
</dbReference>
<feature type="compositionally biased region" description="Polar residues" evidence="1">
    <location>
        <begin position="16"/>
        <end position="26"/>
    </location>
</feature>
<feature type="compositionally biased region" description="Polar residues" evidence="1">
    <location>
        <begin position="55"/>
        <end position="65"/>
    </location>
</feature>
<dbReference type="PANTHER" id="PTHR47331:SF1">
    <property type="entry name" value="GAG-LIKE PROTEIN"/>
    <property type="match status" value="1"/>
</dbReference>
<evidence type="ECO:0000256" key="1">
    <source>
        <dbReference type="SAM" id="MobiDB-lite"/>
    </source>
</evidence>
<dbReference type="SUPFAM" id="SSF56672">
    <property type="entry name" value="DNA/RNA polymerases"/>
    <property type="match status" value="1"/>
</dbReference>
<dbReference type="SUPFAM" id="SSF53098">
    <property type="entry name" value="Ribonuclease H-like"/>
    <property type="match status" value="1"/>
</dbReference>
<dbReference type="OrthoDB" id="7867083at2759"/>
<name>A0A9C6T3P4_DROAB</name>
<dbReference type="InterPro" id="IPR005312">
    <property type="entry name" value="DUF1759"/>
</dbReference>
<gene>
    <name evidence="4" type="primary">LOC127566331</name>
</gene>
<dbReference type="InterPro" id="IPR043128">
    <property type="entry name" value="Rev_trsase/Diguanyl_cyclase"/>
</dbReference>
<dbReference type="InterPro" id="IPR036397">
    <property type="entry name" value="RNaseH_sf"/>
</dbReference>
<reference evidence="4" key="1">
    <citation type="submission" date="2025-08" db="UniProtKB">
        <authorList>
            <consortium name="RefSeq"/>
        </authorList>
    </citation>
    <scope>IDENTIFICATION</scope>
    <source>
        <strain evidence="4">15112-1751.03</strain>
        <tissue evidence="4">Whole Adult</tissue>
    </source>
</reference>
<dbReference type="CDD" id="cd01644">
    <property type="entry name" value="RT_pepA17"/>
    <property type="match status" value="1"/>
</dbReference>
<dbReference type="InterPro" id="IPR008042">
    <property type="entry name" value="Retrotrans_Pao"/>
</dbReference>
<dbReference type="Gene3D" id="2.40.70.10">
    <property type="entry name" value="Acid Proteases"/>
    <property type="match status" value="1"/>
</dbReference>
<feature type="domain" description="Integrase catalytic" evidence="2">
    <location>
        <begin position="1344"/>
        <end position="1534"/>
    </location>
</feature>
<dbReference type="GO" id="GO:0015074">
    <property type="term" value="P:DNA integration"/>
    <property type="evidence" value="ECO:0007669"/>
    <property type="project" value="InterPro"/>
</dbReference>
<dbReference type="Pfam" id="PF03564">
    <property type="entry name" value="DUF1759"/>
    <property type="match status" value="1"/>
</dbReference>
<dbReference type="GO" id="GO:0003676">
    <property type="term" value="F:nucleic acid binding"/>
    <property type="evidence" value="ECO:0007669"/>
    <property type="project" value="InterPro"/>
</dbReference>